<sequence length="308" mass="36214">MKEWEKTILDNKHDAVNQFLQSKENTGKSKRTLNAYSRILQKFYHEHFPELTPQETEVRHVEQYLGALNHRGLTQNTKRRYLESISAFFTWAMKRPRFEDINGNPAAVLLEDIPKQVRNRPDCATWENAKKVVKAINDPRDKVIAAFLAKTGCRVTEAVNIRRDDVMTDEGFVRLRERKGGKQTVVPIDGEMIRAFQRFEVLRHGDTEDMFVSMKGNRIGRERIRRTIRSAAVRADVMEEGETRFHKKFTPHTFRSVFTTLMRNQGMSDHILQYIRGDSEQDIMDVYTRVDRTEAREEYLECIKKLEF</sequence>
<dbReference type="PANTHER" id="PTHR30349:SF41">
    <property type="entry name" value="INTEGRASE_RECOMBINASE PROTEIN MJ0367-RELATED"/>
    <property type="match status" value="1"/>
</dbReference>
<evidence type="ECO:0000313" key="8">
    <source>
        <dbReference type="EMBL" id="RMB12913.1"/>
    </source>
</evidence>
<dbReference type="Pfam" id="PF13495">
    <property type="entry name" value="Phage_int_SAM_4"/>
    <property type="match status" value="1"/>
</dbReference>
<reference evidence="7 10" key="2">
    <citation type="submission" date="2018-07" db="EMBL/GenBank/DDBJ databases">
        <title>Genome sequences of Haloplanus aerogenes JCM 16430T.</title>
        <authorList>
            <person name="Kim Y.B."/>
            <person name="Roh S.W."/>
        </authorList>
    </citation>
    <scope>NUCLEOTIDE SEQUENCE [LARGE SCALE GENOMIC DNA]</scope>
    <source>
        <strain evidence="7 10">JCM 16430</strain>
    </source>
</reference>
<dbReference type="InterPro" id="IPR002104">
    <property type="entry name" value="Integrase_catalytic"/>
</dbReference>
<keyword evidence="2 4" id="KW-0238">DNA-binding</keyword>
<protein>
    <submittedName>
        <fullName evidence="7 8">Integrase</fullName>
    </submittedName>
</protein>
<dbReference type="InterPro" id="IPR044068">
    <property type="entry name" value="CB"/>
</dbReference>
<dbReference type="Proteomes" id="UP000277326">
    <property type="component" value="Unassembled WGS sequence"/>
</dbReference>
<dbReference type="PROSITE" id="PS51898">
    <property type="entry name" value="TYR_RECOMBINASE"/>
    <property type="match status" value="1"/>
</dbReference>
<evidence type="ECO:0000313" key="10">
    <source>
        <dbReference type="Proteomes" id="UP000282007"/>
    </source>
</evidence>
<dbReference type="InterPro" id="IPR013762">
    <property type="entry name" value="Integrase-like_cat_sf"/>
</dbReference>
<dbReference type="InterPro" id="IPR050090">
    <property type="entry name" value="Tyrosine_recombinase_XerCD"/>
</dbReference>
<evidence type="ECO:0000313" key="7">
    <source>
        <dbReference type="EMBL" id="AZH26675.1"/>
    </source>
</evidence>
<dbReference type="Gene3D" id="1.10.443.10">
    <property type="entry name" value="Intergrase catalytic core"/>
    <property type="match status" value="1"/>
</dbReference>
<dbReference type="AlphaFoldDB" id="A0A3M0D9T8"/>
<dbReference type="Proteomes" id="UP000282007">
    <property type="component" value="Chromosome"/>
</dbReference>
<accession>A0A3M0D9T8</accession>
<name>A0A3M0D9T8_9EURY</name>
<dbReference type="Pfam" id="PF00589">
    <property type="entry name" value="Phage_integrase"/>
    <property type="match status" value="1"/>
</dbReference>
<dbReference type="EMBL" id="REFS01000006">
    <property type="protein sequence ID" value="RMB12913.1"/>
    <property type="molecule type" value="Genomic_DNA"/>
</dbReference>
<keyword evidence="3" id="KW-0233">DNA recombination</keyword>
<proteinExistence type="predicted"/>
<evidence type="ECO:0000256" key="3">
    <source>
        <dbReference type="ARBA" id="ARBA00023172"/>
    </source>
</evidence>
<keyword evidence="1" id="KW-0229">DNA integration</keyword>
<evidence type="ECO:0000313" key="9">
    <source>
        <dbReference type="Proteomes" id="UP000277326"/>
    </source>
</evidence>
<feature type="domain" description="Tyr recombinase" evidence="5">
    <location>
        <begin position="119"/>
        <end position="300"/>
    </location>
</feature>
<dbReference type="GeneID" id="38472700"/>
<dbReference type="InterPro" id="IPR011010">
    <property type="entry name" value="DNA_brk_join_enz"/>
</dbReference>
<reference evidence="8 9" key="1">
    <citation type="journal article" date="2015" name="Stand. Genomic Sci.">
        <title>Genomic Encyclopedia of Bacterial and Archaeal Type Strains, Phase III: the genomes of soil and plant-associated and newly described type strains.</title>
        <authorList>
            <person name="Whitman W.B."/>
            <person name="Woyke T."/>
            <person name="Klenk H.P."/>
            <person name="Zhou Y."/>
            <person name="Lilburn T.G."/>
            <person name="Beck B.J."/>
            <person name="De Vos P."/>
            <person name="Vandamme P."/>
            <person name="Eisen J.A."/>
            <person name="Garrity G."/>
            <person name="Hugenholtz P."/>
            <person name="Kyrpides N.C."/>
        </authorList>
    </citation>
    <scope>NUCLEOTIDE SEQUENCE [LARGE SCALE GENOMIC DNA]</scope>
    <source>
        <strain evidence="8 9">CGMCC 1.10124</strain>
    </source>
</reference>
<reference evidence="8" key="3">
    <citation type="submission" date="2018-10" db="EMBL/GenBank/DDBJ databases">
        <authorList>
            <person name="Whitman W."/>
            <person name="Huntemann M."/>
            <person name="Clum A."/>
            <person name="Pillay M."/>
            <person name="Palaniappan K."/>
            <person name="Varghese N."/>
            <person name="Mikhailova N."/>
            <person name="Stamatis D."/>
            <person name="Reddy T."/>
            <person name="Daum C."/>
            <person name="Shapiro N."/>
            <person name="Ivanova N."/>
            <person name="Kyrpides N."/>
            <person name="Woyke T."/>
        </authorList>
    </citation>
    <scope>NUCLEOTIDE SEQUENCE</scope>
    <source>
        <strain evidence="8">CGMCC 1.10124</strain>
    </source>
</reference>
<evidence type="ECO:0000256" key="2">
    <source>
        <dbReference type="ARBA" id="ARBA00023125"/>
    </source>
</evidence>
<dbReference type="OrthoDB" id="142231at2157"/>
<keyword evidence="10" id="KW-1185">Reference proteome</keyword>
<dbReference type="GO" id="GO:0003677">
    <property type="term" value="F:DNA binding"/>
    <property type="evidence" value="ECO:0007669"/>
    <property type="project" value="UniProtKB-UniRule"/>
</dbReference>
<feature type="domain" description="Core-binding (CB)" evidence="6">
    <location>
        <begin position="10"/>
        <end position="93"/>
    </location>
</feature>
<dbReference type="PROSITE" id="PS51900">
    <property type="entry name" value="CB"/>
    <property type="match status" value="1"/>
</dbReference>
<evidence type="ECO:0000259" key="6">
    <source>
        <dbReference type="PROSITE" id="PS51900"/>
    </source>
</evidence>
<dbReference type="GO" id="GO:0015074">
    <property type="term" value="P:DNA integration"/>
    <property type="evidence" value="ECO:0007669"/>
    <property type="project" value="UniProtKB-KW"/>
</dbReference>
<dbReference type="GO" id="GO:0006310">
    <property type="term" value="P:DNA recombination"/>
    <property type="evidence" value="ECO:0007669"/>
    <property type="project" value="UniProtKB-KW"/>
</dbReference>
<organism evidence="8 9">
    <name type="scientific">Haloplanus aerogenes</name>
    <dbReference type="NCBI Taxonomy" id="660522"/>
    <lineage>
        <taxon>Archaea</taxon>
        <taxon>Methanobacteriati</taxon>
        <taxon>Methanobacteriota</taxon>
        <taxon>Stenosarchaea group</taxon>
        <taxon>Halobacteria</taxon>
        <taxon>Halobacteriales</taxon>
        <taxon>Haloferacaceae</taxon>
        <taxon>Haloplanus</taxon>
    </lineage>
</organism>
<dbReference type="EMBL" id="CP034145">
    <property type="protein sequence ID" value="AZH26675.1"/>
    <property type="molecule type" value="Genomic_DNA"/>
</dbReference>
<dbReference type="Gene3D" id="1.10.150.130">
    <property type="match status" value="1"/>
</dbReference>
<dbReference type="SUPFAM" id="SSF56349">
    <property type="entry name" value="DNA breaking-rejoining enzymes"/>
    <property type="match status" value="1"/>
</dbReference>
<dbReference type="InterPro" id="IPR004107">
    <property type="entry name" value="Integrase_SAM-like_N"/>
</dbReference>
<dbReference type="CDD" id="cd00397">
    <property type="entry name" value="DNA_BRE_C"/>
    <property type="match status" value="1"/>
</dbReference>
<dbReference type="InterPro" id="IPR010998">
    <property type="entry name" value="Integrase_recombinase_N"/>
</dbReference>
<evidence type="ECO:0000256" key="4">
    <source>
        <dbReference type="PROSITE-ProRule" id="PRU01248"/>
    </source>
</evidence>
<dbReference type="PANTHER" id="PTHR30349">
    <property type="entry name" value="PHAGE INTEGRASE-RELATED"/>
    <property type="match status" value="1"/>
</dbReference>
<dbReference type="RefSeq" id="WP_121921634.1">
    <property type="nucleotide sequence ID" value="NZ_CP034145.1"/>
</dbReference>
<evidence type="ECO:0000259" key="5">
    <source>
        <dbReference type="PROSITE" id="PS51898"/>
    </source>
</evidence>
<gene>
    <name evidence="8" type="ORF">ATH50_3069</name>
    <name evidence="7" type="ORF">DU502_15400</name>
</gene>
<evidence type="ECO:0000256" key="1">
    <source>
        <dbReference type="ARBA" id="ARBA00022908"/>
    </source>
</evidence>
<dbReference type="KEGG" id="haer:DU502_15400"/>